<dbReference type="AlphaFoldDB" id="A0A0R2FG62"/>
<dbReference type="InterPro" id="IPR012347">
    <property type="entry name" value="Ferritin-like"/>
</dbReference>
<dbReference type="Pfam" id="PF00210">
    <property type="entry name" value="Ferritin"/>
    <property type="match status" value="1"/>
</dbReference>
<dbReference type="SUPFAM" id="SSF47240">
    <property type="entry name" value="Ferritin-like"/>
    <property type="match status" value="1"/>
</dbReference>
<dbReference type="InterPro" id="IPR008331">
    <property type="entry name" value="Ferritin_DPS_dom"/>
</dbReference>
<organism evidence="2 3">
    <name type="scientific">Secundilactobacillus similis DSM 23365 = JCM 2765</name>
    <dbReference type="NCBI Taxonomy" id="1423804"/>
    <lineage>
        <taxon>Bacteria</taxon>
        <taxon>Bacillati</taxon>
        <taxon>Bacillota</taxon>
        <taxon>Bacilli</taxon>
        <taxon>Lactobacillales</taxon>
        <taxon>Lactobacillaceae</taxon>
        <taxon>Secundilactobacillus</taxon>
    </lineage>
</organism>
<comment type="caution">
    <text evidence="2">The sequence shown here is derived from an EMBL/GenBank/DDBJ whole genome shotgun (WGS) entry which is preliminary data.</text>
</comment>
<accession>A0A0R2FG62</accession>
<dbReference type="Proteomes" id="UP000051442">
    <property type="component" value="Unassembled WGS sequence"/>
</dbReference>
<dbReference type="Gene3D" id="1.20.1260.10">
    <property type="match status" value="1"/>
</dbReference>
<sequence length="217" mass="24369">MPRPISQKLKQAALTKHFPQTSNSLSRRITSMTSEAIEAKYQAEVKQADIDHHTPTAGAMTGHIVANLRIHDVKLHQAKWFLKGFEGAAVKPLYDQFIDQARHDYDMVADALLDENELPPSTTEEYNNYKMLSEDGRNKYLSASEIVDITAHDFNTQNLFITRAIKLAEKEDRPALAATLTKLLGTNNYAIQQLQAVLGKSAWEGLVEVDDDDDDED</sequence>
<dbReference type="GO" id="GO:0008199">
    <property type="term" value="F:ferric iron binding"/>
    <property type="evidence" value="ECO:0007669"/>
    <property type="project" value="InterPro"/>
</dbReference>
<protein>
    <submittedName>
        <fullName evidence="2">Putative stress induced DNA binding protein (Putative)</fullName>
    </submittedName>
</protein>
<evidence type="ECO:0000313" key="3">
    <source>
        <dbReference type="Proteomes" id="UP000051442"/>
    </source>
</evidence>
<name>A0A0R2FG62_9LACO</name>
<evidence type="ECO:0000259" key="1">
    <source>
        <dbReference type="Pfam" id="PF00210"/>
    </source>
</evidence>
<dbReference type="STRING" id="1423804.FD14_GL000417"/>
<dbReference type="EMBL" id="AYZM01000079">
    <property type="protein sequence ID" value="KRN24949.1"/>
    <property type="molecule type" value="Genomic_DNA"/>
</dbReference>
<feature type="domain" description="Ferritin/DPS" evidence="1">
    <location>
        <begin position="73"/>
        <end position="200"/>
    </location>
</feature>
<proteinExistence type="predicted"/>
<keyword evidence="3" id="KW-1185">Reference proteome</keyword>
<reference evidence="2 3" key="1">
    <citation type="journal article" date="2015" name="Genome Announc.">
        <title>Expanding the biotechnology potential of lactobacilli through comparative genomics of 213 strains and associated genera.</title>
        <authorList>
            <person name="Sun Z."/>
            <person name="Harris H.M."/>
            <person name="McCann A."/>
            <person name="Guo C."/>
            <person name="Argimon S."/>
            <person name="Zhang W."/>
            <person name="Yang X."/>
            <person name="Jeffery I.B."/>
            <person name="Cooney J.C."/>
            <person name="Kagawa T.F."/>
            <person name="Liu W."/>
            <person name="Song Y."/>
            <person name="Salvetti E."/>
            <person name="Wrobel A."/>
            <person name="Rasinkangas P."/>
            <person name="Parkhill J."/>
            <person name="Rea M.C."/>
            <person name="O'Sullivan O."/>
            <person name="Ritari J."/>
            <person name="Douillard F.P."/>
            <person name="Paul Ross R."/>
            <person name="Yang R."/>
            <person name="Briner A.E."/>
            <person name="Felis G.E."/>
            <person name="de Vos W.M."/>
            <person name="Barrangou R."/>
            <person name="Klaenhammer T.R."/>
            <person name="Caufield P.W."/>
            <person name="Cui Y."/>
            <person name="Zhang H."/>
            <person name="O'Toole P.W."/>
        </authorList>
    </citation>
    <scope>NUCLEOTIDE SEQUENCE [LARGE SCALE GENOMIC DNA]</scope>
    <source>
        <strain evidence="2 3">DSM 23365</strain>
    </source>
</reference>
<dbReference type="InterPro" id="IPR009078">
    <property type="entry name" value="Ferritin-like_SF"/>
</dbReference>
<gene>
    <name evidence="2" type="ORF">FD14_GL000417</name>
</gene>
<dbReference type="PATRIC" id="fig|1423804.4.peg.454"/>
<evidence type="ECO:0000313" key="2">
    <source>
        <dbReference type="EMBL" id="KRN24949.1"/>
    </source>
</evidence>